<keyword evidence="1" id="KW-0472">Membrane</keyword>
<evidence type="ECO:0000313" key="2">
    <source>
        <dbReference type="EMBL" id="MBC2399647.1"/>
    </source>
</evidence>
<keyword evidence="1" id="KW-0812">Transmembrane</keyword>
<feature type="transmembrane region" description="Helical" evidence="1">
    <location>
        <begin position="182"/>
        <end position="205"/>
    </location>
</feature>
<accession>A0A923EAI1</accession>
<dbReference type="NCBIfam" id="TIGR01906">
    <property type="entry name" value="integ_TIGR01906"/>
    <property type="match status" value="1"/>
</dbReference>
<organism evidence="2 3">
    <name type="scientific">Clostridium tetanomorphum</name>
    <dbReference type="NCBI Taxonomy" id="1553"/>
    <lineage>
        <taxon>Bacteria</taxon>
        <taxon>Bacillati</taxon>
        <taxon>Bacillota</taxon>
        <taxon>Clostridia</taxon>
        <taxon>Eubacteriales</taxon>
        <taxon>Clostridiaceae</taxon>
        <taxon>Clostridium</taxon>
    </lineage>
</organism>
<protein>
    <submittedName>
        <fullName evidence="2">TIGR01906 family membrane protein</fullName>
    </submittedName>
</protein>
<reference evidence="2 3" key="1">
    <citation type="submission" date="2020-04" db="EMBL/GenBank/DDBJ databases">
        <title>Genomic insights into acetone-butanol-ethanol (ABE) fermentation by sequencing solventogenic clostridia strains.</title>
        <authorList>
            <person name="Brown S."/>
        </authorList>
    </citation>
    <scope>NUCLEOTIDE SEQUENCE [LARGE SCALE GENOMIC DNA]</scope>
    <source>
        <strain evidence="2 3">DJ011</strain>
    </source>
</reference>
<dbReference type="InterPro" id="IPR010178">
    <property type="entry name" value="Lit"/>
</dbReference>
<evidence type="ECO:0000256" key="1">
    <source>
        <dbReference type="SAM" id="Phobius"/>
    </source>
</evidence>
<dbReference type="Proteomes" id="UP000563151">
    <property type="component" value="Unassembled WGS sequence"/>
</dbReference>
<keyword evidence="3" id="KW-1185">Reference proteome</keyword>
<feature type="transmembrane region" description="Helical" evidence="1">
    <location>
        <begin position="125"/>
        <end position="146"/>
    </location>
</feature>
<comment type="caution">
    <text evidence="2">The sequence shown here is derived from an EMBL/GenBank/DDBJ whole genome shotgun (WGS) entry which is preliminary data.</text>
</comment>
<dbReference type="Pfam" id="PF07314">
    <property type="entry name" value="Lit"/>
    <property type="match status" value="1"/>
</dbReference>
<dbReference type="RefSeq" id="WP_035144516.1">
    <property type="nucleotide sequence ID" value="NZ_JAAZWO010000032.1"/>
</dbReference>
<dbReference type="AlphaFoldDB" id="A0A923EAI1"/>
<dbReference type="EMBL" id="JAAZWO010000032">
    <property type="protein sequence ID" value="MBC2399647.1"/>
    <property type="molecule type" value="Genomic_DNA"/>
</dbReference>
<gene>
    <name evidence="2" type="ORF">HGG79_18005</name>
</gene>
<feature type="transmembrane region" description="Helical" evidence="1">
    <location>
        <begin position="101"/>
        <end position="118"/>
    </location>
</feature>
<proteinExistence type="predicted"/>
<evidence type="ECO:0000313" key="3">
    <source>
        <dbReference type="Proteomes" id="UP000563151"/>
    </source>
</evidence>
<feature type="transmembrane region" description="Helical" evidence="1">
    <location>
        <begin position="7"/>
        <end position="27"/>
    </location>
</feature>
<keyword evidence="1" id="KW-1133">Transmembrane helix</keyword>
<name>A0A923EAI1_CLOTT</name>
<sequence>MNKFKLLSNFFLTANLALLLIIISIKFTVHFKLLYYFDINHLNIPKESGFNINEIKINYNYLIDFITSKSNINFKIPTLPFSQEGRIHFYEVKHIFMKIDYLFYISSIIGLITLYYLIKHKNFSILKYSSITLLTIPILLFSTLFVNFDNAFTLFHKIFFNNDYWIFDVEKDPIIKILPEEFFLHCAILINILIVFFSMLCWIIYKRSSK</sequence>